<keyword evidence="1" id="KW-0812">Transmembrane</keyword>
<sequence length="69" mass="7820">MAKIIISELHPVDSEIFLTDLNDDSKYIYGGENYAIDQSYYVAAKLFEAVISAFAIYSITWIVMSFNAE</sequence>
<reference evidence="2 3" key="1">
    <citation type="journal article" date="2021" name="Int. J. Syst. Evol. Microbiol.">
        <title>Amazonocrinis nigriterrae gen. nov., sp. nov., Atlanticothrix silvestris gen. nov., sp. nov. and Dendronalium phyllosphericum gen. nov., sp. nov., nostocacean cyanobacteria from Brazilian environments.</title>
        <authorList>
            <person name="Alvarenga D.O."/>
            <person name="Andreote A.P.D."/>
            <person name="Branco L.H.Z."/>
            <person name="Delbaje E."/>
            <person name="Cruz R.B."/>
            <person name="Varani A.M."/>
            <person name="Fiore M.F."/>
        </authorList>
    </citation>
    <scope>NUCLEOTIDE SEQUENCE [LARGE SCALE GENOMIC DNA]</scope>
    <source>
        <strain evidence="2 3">CENA357</strain>
    </source>
</reference>
<gene>
    <name evidence="2" type="ORF">I8751_03120</name>
</gene>
<accession>A0A8J7HE04</accession>
<protein>
    <submittedName>
        <fullName evidence="2">Uncharacterized protein</fullName>
    </submittedName>
</protein>
<organism evidence="2 3">
    <name type="scientific">Atlanticothrix silvestris CENA357</name>
    <dbReference type="NCBI Taxonomy" id="1725252"/>
    <lineage>
        <taxon>Bacteria</taxon>
        <taxon>Bacillati</taxon>
        <taxon>Cyanobacteriota</taxon>
        <taxon>Cyanophyceae</taxon>
        <taxon>Nostocales</taxon>
        <taxon>Nodulariaceae</taxon>
        <taxon>Atlanticothrix</taxon>
        <taxon>Atlanticothrix silvestris</taxon>
    </lineage>
</organism>
<evidence type="ECO:0000313" key="3">
    <source>
        <dbReference type="Proteomes" id="UP000599391"/>
    </source>
</evidence>
<dbReference type="EMBL" id="JAECZB010000004">
    <property type="protein sequence ID" value="MBH8551385.1"/>
    <property type="molecule type" value="Genomic_DNA"/>
</dbReference>
<dbReference type="RefSeq" id="WP_214437697.1">
    <property type="nucleotide sequence ID" value="NZ_JAECZB010000004.1"/>
</dbReference>
<name>A0A8J7HE04_9CYAN</name>
<evidence type="ECO:0000313" key="2">
    <source>
        <dbReference type="EMBL" id="MBH8551385.1"/>
    </source>
</evidence>
<keyword evidence="1" id="KW-1133">Transmembrane helix</keyword>
<dbReference type="AlphaFoldDB" id="A0A8J7HE04"/>
<keyword evidence="1" id="KW-0472">Membrane</keyword>
<keyword evidence="3" id="KW-1185">Reference proteome</keyword>
<evidence type="ECO:0000256" key="1">
    <source>
        <dbReference type="SAM" id="Phobius"/>
    </source>
</evidence>
<dbReference type="Proteomes" id="UP000599391">
    <property type="component" value="Unassembled WGS sequence"/>
</dbReference>
<feature type="transmembrane region" description="Helical" evidence="1">
    <location>
        <begin position="46"/>
        <end position="66"/>
    </location>
</feature>
<comment type="caution">
    <text evidence="2">The sequence shown here is derived from an EMBL/GenBank/DDBJ whole genome shotgun (WGS) entry which is preliminary data.</text>
</comment>
<proteinExistence type="predicted"/>